<gene>
    <name evidence="8" type="ORF">ATK36_0708</name>
</gene>
<accession>A0A2A9G0E7</accession>
<dbReference type="PANTHER" id="PTHR33217">
    <property type="entry name" value="TRANSPOSASE FOR INSERTION SEQUENCE ELEMENT IS1081"/>
    <property type="match status" value="1"/>
</dbReference>
<dbReference type="GO" id="GO:0004803">
    <property type="term" value="F:transposase activity"/>
    <property type="evidence" value="ECO:0007669"/>
    <property type="project" value="UniProtKB-UniRule"/>
</dbReference>
<evidence type="ECO:0000313" key="9">
    <source>
        <dbReference type="Proteomes" id="UP000243542"/>
    </source>
</evidence>
<feature type="region of interest" description="Disordered" evidence="7">
    <location>
        <begin position="131"/>
        <end position="155"/>
    </location>
</feature>
<dbReference type="GO" id="GO:0006313">
    <property type="term" value="P:DNA transposition"/>
    <property type="evidence" value="ECO:0007669"/>
    <property type="project" value="UniProtKB-UniRule"/>
</dbReference>
<dbReference type="PANTHER" id="PTHR33217:SF9">
    <property type="entry name" value="MUTATOR FAMILY TRANSPOSASE"/>
    <property type="match status" value="1"/>
</dbReference>
<comment type="function">
    <text evidence="1 6">Required for the transposition of the insertion element.</text>
</comment>
<dbReference type="InterPro" id="IPR001207">
    <property type="entry name" value="Transposase_mutator"/>
</dbReference>
<keyword evidence="6" id="KW-0814">Transposable element</keyword>
<proteinExistence type="inferred from homology"/>
<comment type="caution">
    <text evidence="8">The sequence shown here is derived from an EMBL/GenBank/DDBJ whole genome shotgun (WGS) entry which is preliminary data.</text>
</comment>
<organism evidence="8 9">
    <name type="scientific">Amycolatopsis sulphurea</name>
    <dbReference type="NCBI Taxonomy" id="76022"/>
    <lineage>
        <taxon>Bacteria</taxon>
        <taxon>Bacillati</taxon>
        <taxon>Actinomycetota</taxon>
        <taxon>Actinomycetes</taxon>
        <taxon>Pseudonocardiales</taxon>
        <taxon>Pseudonocardiaceae</taxon>
        <taxon>Amycolatopsis</taxon>
    </lineage>
</organism>
<evidence type="ECO:0000256" key="3">
    <source>
        <dbReference type="ARBA" id="ARBA00022578"/>
    </source>
</evidence>
<evidence type="ECO:0000256" key="7">
    <source>
        <dbReference type="SAM" id="MobiDB-lite"/>
    </source>
</evidence>
<feature type="compositionally biased region" description="Gly residues" evidence="7">
    <location>
        <begin position="139"/>
        <end position="148"/>
    </location>
</feature>
<evidence type="ECO:0000256" key="6">
    <source>
        <dbReference type="RuleBase" id="RU365089"/>
    </source>
</evidence>
<name>A0A2A9G0E7_9PSEU</name>
<keyword evidence="9" id="KW-1185">Reference proteome</keyword>
<dbReference type="EMBL" id="PDJK01000001">
    <property type="protein sequence ID" value="PFG57144.1"/>
    <property type="molecule type" value="Genomic_DNA"/>
</dbReference>
<dbReference type="Proteomes" id="UP000243542">
    <property type="component" value="Unassembled WGS sequence"/>
</dbReference>
<sequence>MVPDPAAGDDRPGSSGSLIDELVREGAQRMLAEAVQAEVDACTARFREELDEQGHRLVVRNGYHQPREVTTTAGPVQVTMPRVNDKRVDPDTGERQRFASAILPPWARKTRRSPRCYPCSTCTACVARPDSAGTAPAPGGHGGHGGRGVRAACGD</sequence>
<reference evidence="8 9" key="1">
    <citation type="submission" date="2017-10" db="EMBL/GenBank/DDBJ databases">
        <title>Sequencing the genomes of 1000 actinobacteria strains.</title>
        <authorList>
            <person name="Klenk H.-P."/>
        </authorList>
    </citation>
    <scope>NUCLEOTIDE SEQUENCE [LARGE SCALE GENOMIC DNA]</scope>
    <source>
        <strain evidence="8 9">DSM 46092</strain>
    </source>
</reference>
<protein>
    <recommendedName>
        <fullName evidence="6">Mutator family transposase</fullName>
    </recommendedName>
</protein>
<comment type="similarity">
    <text evidence="2 6">Belongs to the transposase mutator family.</text>
</comment>
<dbReference type="AlphaFoldDB" id="A0A2A9G0E7"/>
<evidence type="ECO:0000256" key="1">
    <source>
        <dbReference type="ARBA" id="ARBA00002190"/>
    </source>
</evidence>
<dbReference type="Pfam" id="PF00872">
    <property type="entry name" value="Transposase_mut"/>
    <property type="match status" value="1"/>
</dbReference>
<evidence type="ECO:0000313" key="8">
    <source>
        <dbReference type="EMBL" id="PFG57144.1"/>
    </source>
</evidence>
<evidence type="ECO:0000256" key="4">
    <source>
        <dbReference type="ARBA" id="ARBA00023125"/>
    </source>
</evidence>
<keyword evidence="4 6" id="KW-0238">DNA-binding</keyword>
<evidence type="ECO:0000256" key="5">
    <source>
        <dbReference type="ARBA" id="ARBA00023172"/>
    </source>
</evidence>
<evidence type="ECO:0000256" key="2">
    <source>
        <dbReference type="ARBA" id="ARBA00010961"/>
    </source>
</evidence>
<keyword evidence="3 6" id="KW-0815">Transposition</keyword>
<dbReference type="GO" id="GO:0003677">
    <property type="term" value="F:DNA binding"/>
    <property type="evidence" value="ECO:0007669"/>
    <property type="project" value="UniProtKB-UniRule"/>
</dbReference>
<keyword evidence="5 6" id="KW-0233">DNA recombination</keyword>